<protein>
    <recommendedName>
        <fullName evidence="1">Zinc finger FYVE domain-containing protein 26</fullName>
    </recommendedName>
</protein>
<dbReference type="GO" id="GO:0032465">
    <property type="term" value="P:regulation of cytokinesis"/>
    <property type="evidence" value="ECO:0007669"/>
    <property type="project" value="TreeGrafter"/>
</dbReference>
<dbReference type="SUPFAM" id="SSF57903">
    <property type="entry name" value="FYVE/PHD zinc finger"/>
    <property type="match status" value="1"/>
</dbReference>
<keyword evidence="2" id="KW-0597">Phosphoprotein</keyword>
<dbReference type="PANTHER" id="PTHR46591">
    <property type="entry name" value="ZINC FINGER FYVE DOMAIN-CONTAINING PROTEIN 26"/>
    <property type="match status" value="1"/>
</dbReference>
<dbReference type="PROSITE" id="PS50178">
    <property type="entry name" value="ZF_FYVE"/>
    <property type="match status" value="1"/>
</dbReference>
<accession>A0A8C3N0T5</accession>
<keyword evidence="10" id="KW-1185">Reference proteome</keyword>
<evidence type="ECO:0000256" key="4">
    <source>
        <dbReference type="ARBA" id="ARBA00022771"/>
    </source>
</evidence>
<evidence type="ECO:0000313" key="9">
    <source>
        <dbReference type="Ensembl" id="ENSCPVP00000013884.2"/>
    </source>
</evidence>
<dbReference type="InterPro" id="IPR000306">
    <property type="entry name" value="Znf_FYVE"/>
</dbReference>
<dbReference type="CDD" id="cd15724">
    <property type="entry name" value="FYVE_ZFY26"/>
    <property type="match status" value="1"/>
</dbReference>
<feature type="compositionally biased region" description="Polar residues" evidence="8">
    <location>
        <begin position="590"/>
        <end position="610"/>
    </location>
</feature>
<evidence type="ECO:0000256" key="3">
    <source>
        <dbReference type="ARBA" id="ARBA00022723"/>
    </source>
</evidence>
<dbReference type="GO" id="GO:0032266">
    <property type="term" value="F:phosphatidylinositol-3-phosphate binding"/>
    <property type="evidence" value="ECO:0007669"/>
    <property type="project" value="InterPro"/>
</dbReference>
<dbReference type="InterPro" id="IPR057946">
    <property type="entry name" value="TPR_ZFYVE26"/>
</dbReference>
<comment type="subunit">
    <text evidence="6">Interacts with AP5Z1, AP5B1, AP5S1 and SPG11. Interacts with TTC19 and KIF13A.</text>
</comment>
<evidence type="ECO:0000256" key="1">
    <source>
        <dbReference type="ARBA" id="ARBA00014373"/>
    </source>
</evidence>
<evidence type="ECO:0000313" key="10">
    <source>
        <dbReference type="Proteomes" id="UP000694382"/>
    </source>
</evidence>
<dbReference type="SMART" id="SM00064">
    <property type="entry name" value="FYVE"/>
    <property type="match status" value="1"/>
</dbReference>
<sequence length="2416" mass="272140">MHSFGNEEADSLERLFGFFCECVRRGHWELAQACVPQLSRWHGDGPAKVEAILQALVVCPVAVRCGQNSSPSRTAWLWLLVLEKWLSKRLTLLLFSYQELFEAFECTQNKPITESKRRDDCSHKFSLDVVSALRKLLLRAPQRARALLEFFQEEQSTHCSSLQQYHSLKNIFVEFLCDSLKSLQRLQSSSELSAELDQRELVDTIYAALSIVTFEVEHQADEIKHLFRELLDVCWAEGSPLREEKLLNCMLRKHSHGLLTLYSNVVTERTREKFLLSKSIQKERTVMRLFSDPKEAPSWKTIYFYCLSSSKHFLEQILVTALALLKREDYLGLKSLLRREFNPLSRLLVLLGWTHCQSVESAKALLWTLHKTQDLCNDSVLKDFCDGLWTHVEVLEWCMQQNSITVPRKVLLQHLHNLDCHTAVYSLHHLTNLLALNEDDVIELLQKVPARDQQMQGKSATLPNTLSQQRNLALFRAFCAMKYAIYALCVNSHRHARCKDCVHSLLGDVPEDATSGEPAGDWPPFSGSVMLFPQYIAKCQQFLRSVPIPLRLEVLENIFSLLFISYNDLYTDTPLPEDYAEDEDLDKKSATLSVEGSDSRRSSTTQSPQHLTEAEKKSEKSLLAAQTLHTDIRDLCDSVLDGKSCETSKPSCPDLKHFTSGVTGFLVDDVAMEAFLTLLLNHLEEIQSSLPWDSSNVLREELELVECLNLSASRDAFGSRVLQFSKYLSEAHWRYKVVMSNRNAGSAFYVLILIFTILDGKEGASSPSLESTSSELSTSTSEGSTSSVSGLSDLESRARPRQQNSLIPMMLSPPESLLVSCVLRGNFVEAHQVALMFNLETSPCYGELVFMERYQEAVREMARVEHNIESQASDGTGGIRKSGSGRSTLQAIGNAAAAGMVFYSISDVTDKLLATSGSLAPTLQENFWIRNIQLEHTDPLREVLEDLSPSAMAAFDLACTQCHLWKTCKQLLETAERRLYSSLETQGHRPDFVLLHSEGVKGFPAVLQQISKILNYSCTSQGQSRPEVSDEKTGSNFRCSIVDLLQACYPALTEESITNEIVLSQNLDNILKALTYSKGSLLGTLVEQGSLKPMELEKHLVWNQTQLLLRTLDQHSQSMPESNTQTNFVKAFLDYITTLAAVVLRSLNAELDVSAEVKVGNPFILLQQSPTQLLSQLVFERQVHPDRLSSLLAKEGLNLNVQQVIVSSCCEQLSLCSARQNSQAKSLLTNISNLTQQCACHCLPDVEIPIHNSAVTSEDISTQASSSLNDLSQHTLTASSLDFLKSQSKLMATVACLSASNIQKIHKSSLSWMEFRGKREVPLGLEQISRECEALLKEFPILERFILAMFEPLQNQEEGISLAAVFSGKAYMSLVLLGLHSTTAVKVLTGVFEQALGAKDWDRALKVLDLYCQDVEEVVSVKDAVLSYAAAEDKDGWQYLFPVKNAVLRSRLALRCLDKWPLDACLEILAYCISDLGIPHELKANLQSRKKELQVYQKVQSHSSSNQIEDPGVCLAISEQSLDQHPNLAASHFLADYLTAHFYTSLTTARRNEIQALYIGSKVLLTLPEVSRVNYFHLSSKPLLMLEQLLMNMKVDWVAVAVQTLHQLLAGQEIGITVEDIDSLLSKYAEKALNFPFTLKEKRSDSLIRIQESLNQVLECEALSKSGSSELSPVSVTISASPRDRSLPQNLFPQEFVPPEKPPPKQQWIPDDTETICMVCKTERFTMFNRRHHCRRCGRLVCSSCSTKKMEIEACRENLSRVCDQCYSYCNRENMPETSNNEYSTVVRIPKAADLEWIFSLNEEENEIVRREFYYEQAPSSSLCIAILSLHSDSIVCGHQLIEHCCKLSQGLTNPEVDAGLLMDIMKQLLFSAKMMFVKAGRSQDLALCDSYISKVDVLNILVAAAYHPVPSLDQILLPAAVTRLRNQLLEAEYYQLAIEVSTKSGLDPGGAWHAWGMACLKAGNLTSAREKFNRCLKPPMDLNQLNHGSRLVQDVIQYLESTVKPVFITDDDYFATLRELEATLRTRSLSLEAMCEGKIQHNSYYQECLFYLHSYGTNLAIISFYVRHDCMREALLHLLNKESPSEVFIEGIFIPSYESGKLHMLENLLETIDPGLESWGVYLIAACKYLQRKNYYHILYELQQFMKDHVRAAMTCIRFFTHGAKSYTELGGKQMWLLKIKDHLKVYLQEVSRSSGRKKMAFTFRKKMSATDVSRHINTVDLQMEVTKFLHQCESSGASQMTDSSLPTLFGNNNMKMDVACKVILEGKNIEEGFGIAFRVLQDFQLEATEVYSRVAKQLVKQQKYSEIQQLLKCVNESGVAAKNDGDNIILNCLNEFKNIPAEVILSCIVSLLNKVARAYLLCNKLRSAYLVSLVQRVRQLADSSGDHVVTAICAQWLSVHQPKGRNRLPQGTRK</sequence>
<dbReference type="Ensembl" id="ENSCPVT00000014508.2">
    <property type="protein sequence ID" value="ENSCPVP00000013884.2"/>
    <property type="gene ID" value="ENSCPVG00000009946.2"/>
</dbReference>
<comment type="function">
    <text evidence="7">Phosphatidylinositol 3-phosphate-binding protein required for the abscission step in cytokinesis: recruited to the midbody during cytokinesis and acts as a regulator of abscission. May also be required for efficient homologous recombination DNA double-strand break repair.</text>
</comment>
<dbReference type="GO" id="GO:0008270">
    <property type="term" value="F:zinc ion binding"/>
    <property type="evidence" value="ECO:0007669"/>
    <property type="project" value="UniProtKB-KW"/>
</dbReference>
<dbReference type="GO" id="GO:0030496">
    <property type="term" value="C:midbody"/>
    <property type="evidence" value="ECO:0007669"/>
    <property type="project" value="TreeGrafter"/>
</dbReference>
<feature type="compositionally biased region" description="Low complexity" evidence="8">
    <location>
        <begin position="766"/>
        <end position="793"/>
    </location>
</feature>
<organism evidence="9 10">
    <name type="scientific">Geospiza parvula</name>
    <name type="common">Small tree-finch</name>
    <name type="synonym">Camarhynchus parvulus</name>
    <dbReference type="NCBI Taxonomy" id="87175"/>
    <lineage>
        <taxon>Eukaryota</taxon>
        <taxon>Metazoa</taxon>
        <taxon>Chordata</taxon>
        <taxon>Craniata</taxon>
        <taxon>Vertebrata</taxon>
        <taxon>Euteleostomi</taxon>
        <taxon>Archelosauria</taxon>
        <taxon>Archosauria</taxon>
        <taxon>Dinosauria</taxon>
        <taxon>Saurischia</taxon>
        <taxon>Theropoda</taxon>
        <taxon>Coelurosauria</taxon>
        <taxon>Aves</taxon>
        <taxon>Neognathae</taxon>
        <taxon>Neoaves</taxon>
        <taxon>Telluraves</taxon>
        <taxon>Australaves</taxon>
        <taxon>Passeriformes</taxon>
        <taxon>Thraupidae</taxon>
        <taxon>Camarhynchus</taxon>
    </lineage>
</organism>
<dbReference type="InterPro" id="IPR013083">
    <property type="entry name" value="Znf_RING/FYVE/PHD"/>
</dbReference>
<dbReference type="GO" id="GO:0007040">
    <property type="term" value="P:lysosome organization"/>
    <property type="evidence" value="ECO:0007669"/>
    <property type="project" value="UniProtKB-ARBA"/>
</dbReference>
<evidence type="ECO:0000256" key="2">
    <source>
        <dbReference type="ARBA" id="ARBA00022553"/>
    </source>
</evidence>
<dbReference type="Gene3D" id="3.30.40.10">
    <property type="entry name" value="Zinc/RING finger domain, C3HC4 (zinc finger)"/>
    <property type="match status" value="1"/>
</dbReference>
<reference evidence="9" key="1">
    <citation type="submission" date="2020-02" db="EMBL/GenBank/DDBJ databases">
        <authorList>
            <person name="Enbody D E."/>
            <person name="Pettersson E M."/>
        </authorList>
    </citation>
    <scope>NUCLEOTIDE SEQUENCE [LARGE SCALE GENOMIC DNA]</scope>
</reference>
<evidence type="ECO:0000256" key="6">
    <source>
        <dbReference type="ARBA" id="ARBA00025962"/>
    </source>
</evidence>
<feature type="region of interest" description="Disordered" evidence="8">
    <location>
        <begin position="766"/>
        <end position="798"/>
    </location>
</feature>
<accession>A0A8U8BCV9</accession>
<reference evidence="9" key="2">
    <citation type="submission" date="2025-08" db="UniProtKB">
        <authorList>
            <consortium name="Ensembl"/>
        </authorList>
    </citation>
    <scope>IDENTIFICATION</scope>
</reference>
<dbReference type="PANTHER" id="PTHR46591:SF1">
    <property type="entry name" value="ZINC FINGER FYVE DOMAIN-CONTAINING PROTEIN 26"/>
    <property type="match status" value="1"/>
</dbReference>
<dbReference type="GO" id="GO:0000281">
    <property type="term" value="P:mitotic cytokinesis"/>
    <property type="evidence" value="ECO:0007669"/>
    <property type="project" value="InterPro"/>
</dbReference>
<dbReference type="FunFam" id="3.30.40.10:FF:000295">
    <property type="entry name" value="Zinc finger, FYVE domain-containing 26"/>
    <property type="match status" value="1"/>
</dbReference>
<dbReference type="Pfam" id="PF01363">
    <property type="entry name" value="FYVE"/>
    <property type="match status" value="1"/>
</dbReference>
<feature type="region of interest" description="Disordered" evidence="8">
    <location>
        <begin position="590"/>
        <end position="616"/>
    </location>
</feature>
<evidence type="ECO:0000256" key="8">
    <source>
        <dbReference type="SAM" id="MobiDB-lite"/>
    </source>
</evidence>
<keyword evidence="4" id="KW-0863">Zinc-finger</keyword>
<dbReference type="InterPro" id="IPR017455">
    <property type="entry name" value="Znf_FYVE-rel"/>
</dbReference>
<dbReference type="GO" id="GO:0005765">
    <property type="term" value="C:lysosomal membrane"/>
    <property type="evidence" value="ECO:0007669"/>
    <property type="project" value="TreeGrafter"/>
</dbReference>
<dbReference type="GO" id="GO:0000724">
    <property type="term" value="P:double-strand break repair via homologous recombination"/>
    <property type="evidence" value="ECO:0007669"/>
    <property type="project" value="InterPro"/>
</dbReference>
<keyword evidence="5" id="KW-0862">Zinc</keyword>
<dbReference type="GO" id="GO:0005813">
    <property type="term" value="C:centrosome"/>
    <property type="evidence" value="ECO:0007669"/>
    <property type="project" value="TreeGrafter"/>
</dbReference>
<proteinExistence type="predicted"/>
<dbReference type="InterPro" id="IPR011011">
    <property type="entry name" value="Znf_FYVE_PHD"/>
</dbReference>
<reference evidence="9" key="3">
    <citation type="submission" date="2025-09" db="UniProtKB">
        <authorList>
            <consortium name="Ensembl"/>
        </authorList>
    </citation>
    <scope>IDENTIFICATION</scope>
</reference>
<dbReference type="InterPro" id="IPR028730">
    <property type="entry name" value="ZFYVE26"/>
</dbReference>
<dbReference type="Proteomes" id="UP000694382">
    <property type="component" value="Chromosome 5"/>
</dbReference>
<name>A0A8C3N0T5_GEOPR</name>
<keyword evidence="3" id="KW-0479">Metal-binding</keyword>
<evidence type="ECO:0000256" key="7">
    <source>
        <dbReference type="ARBA" id="ARBA00044939"/>
    </source>
</evidence>
<dbReference type="Pfam" id="PF25569">
    <property type="entry name" value="TPR_ZFYVE26"/>
    <property type="match status" value="1"/>
</dbReference>
<evidence type="ECO:0000256" key="5">
    <source>
        <dbReference type="ARBA" id="ARBA00022833"/>
    </source>
</evidence>